<feature type="region of interest" description="Disordered" evidence="5">
    <location>
        <begin position="451"/>
        <end position="472"/>
    </location>
</feature>
<dbReference type="STRING" id="1230905.A0A1G4KJ66"/>
<name>A0A1G4KJ66_9SACH</name>
<dbReference type="PANTHER" id="PTHR45922">
    <property type="entry name" value="CLEAVAGE AND POLYADENYLATION SPECIFICITY FACTOR SUBUNIT 2"/>
    <property type="match status" value="1"/>
</dbReference>
<evidence type="ECO:0000256" key="4">
    <source>
        <dbReference type="RuleBase" id="RU365006"/>
    </source>
</evidence>
<dbReference type="Pfam" id="PF16661">
    <property type="entry name" value="Lactamase_B_6"/>
    <property type="match status" value="1"/>
</dbReference>
<evidence type="ECO:0000256" key="3">
    <source>
        <dbReference type="ARBA" id="ARBA00023242"/>
    </source>
</evidence>
<dbReference type="PANTHER" id="PTHR45922:SF1">
    <property type="entry name" value="CLEAVAGE AND POLYADENYLATION SPECIFICITY FACTOR SUBUNIT 2"/>
    <property type="match status" value="1"/>
</dbReference>
<feature type="compositionally biased region" description="Acidic residues" evidence="5">
    <location>
        <begin position="461"/>
        <end position="472"/>
    </location>
</feature>
<keyword evidence="4" id="KW-0694">RNA-binding</keyword>
<comment type="subcellular location">
    <subcellularLocation>
        <location evidence="1 4">Nucleus</location>
    </subcellularLocation>
</comment>
<dbReference type="AlphaFoldDB" id="A0A1G4KJ66"/>
<feature type="compositionally biased region" description="Basic and acidic residues" evidence="5">
    <location>
        <begin position="589"/>
        <end position="598"/>
    </location>
</feature>
<protein>
    <recommendedName>
        <fullName evidence="4">Cleavage and polyadenylation specificity factor subunit 2</fullName>
    </recommendedName>
    <alternativeName>
        <fullName evidence="4">Cleavage and polyadenylation specificity factor 100 kDa subunit</fullName>
    </alternativeName>
</protein>
<dbReference type="GO" id="GO:0003723">
    <property type="term" value="F:RNA binding"/>
    <property type="evidence" value="ECO:0007669"/>
    <property type="project" value="UniProtKB-KW"/>
</dbReference>
<dbReference type="InterPro" id="IPR036866">
    <property type="entry name" value="RibonucZ/Hydroxyglut_hydro"/>
</dbReference>
<dbReference type="InterPro" id="IPR027075">
    <property type="entry name" value="CPSF2"/>
</dbReference>
<feature type="domain" description="Beta-Casp" evidence="6">
    <location>
        <begin position="254"/>
        <end position="378"/>
    </location>
</feature>
<dbReference type="InterPro" id="IPR022712">
    <property type="entry name" value="Beta_Casp"/>
</dbReference>
<sequence length="823" mass="91141">MNYSLTCHSDEAHGFKCSIIGFDNVSLLLDPAWNGQKTSVEEFVTFWSKLISQVDIVIITRPLKESLGAFGLLYQIFLAHFKSRIAVYATLPVANLGRVTTIDLYASQGLLGPVETNAMDLEDVEQAFDHITAIKYAQTVDLKSKFEGLSLVAYNAGSTIGGSFYCITTYSEKILYMPQWNHTRDTILNSAALLDDQGKPLSALLRPSAVVTAAELTGSSITYRKRAQKFKELLRNVTSRGGTALIPSSMGGRFLDMFVLTHDLLYDRKRQRSAGDIPVLVVSYSRGRSLTYARSMLEWLSSAVIKTWEARNGKSPFDIGSKLKFVTPKDLPRYPGPKICFVSDVETLVNQVAMKLCTQDKTTVILTNPDIASSSAVLKQLYEKWCGAKKISDKDAFERKPVSFSKTISINAFEDKTLQGESLQHFTAMIGERRSKRSELLEKLDKESARIKGVEPSDAMAGDEDDEDDEEDGMRDIISAANRSRSSNLSSNRPITIPVDTQIQPNVAPRLKMFPFQPGKIKSDDYGTVVDFSAFISEEDKNSNKRSATDVFSEEDDPYDIENSFKAPKKNRSEGPVPLSSSSSTAFSGDKDENHDDVTYLDSLKSPVTRVPKEEQVNLNCSVAFIDLGGLVDQRSMSVILPSLKPRSVLLLASPQRSESSSMALRNKNVEVILLEANVEKQFDASVKMIEVALDPELDQNLKWQTVSTGYTVAHVMGRLIRDISHTDRSSHKINKFVLKPLSNTTRVQPKVSLAIGDVKLAELKRRLTQQNHVAEFKGEGALVIDGKVAVRKISEGETIVDGTPSKLFYEVKAAVSNMLAKV</sequence>
<evidence type="ECO:0000256" key="1">
    <source>
        <dbReference type="ARBA" id="ARBA00004123"/>
    </source>
</evidence>
<dbReference type="GO" id="GO:0005847">
    <property type="term" value="C:mRNA cleavage and polyadenylation specificity factor complex"/>
    <property type="evidence" value="ECO:0007669"/>
    <property type="project" value="InterPro"/>
</dbReference>
<proteinExistence type="inferred from homology"/>
<evidence type="ECO:0000313" key="7">
    <source>
        <dbReference type="EMBL" id="SCV04493.1"/>
    </source>
</evidence>
<dbReference type="Pfam" id="PF13299">
    <property type="entry name" value="CPSF100_C"/>
    <property type="match status" value="1"/>
</dbReference>
<dbReference type="InterPro" id="IPR001279">
    <property type="entry name" value="Metallo-B-lactamas"/>
</dbReference>
<keyword evidence="8" id="KW-1185">Reference proteome</keyword>
<dbReference type="CDD" id="cd16293">
    <property type="entry name" value="CPSF2-like_MBL-fold"/>
    <property type="match status" value="1"/>
</dbReference>
<dbReference type="Proteomes" id="UP000191024">
    <property type="component" value="Chromosome H"/>
</dbReference>
<evidence type="ECO:0000313" key="8">
    <source>
        <dbReference type="Proteomes" id="UP000191024"/>
    </source>
</evidence>
<evidence type="ECO:0000256" key="5">
    <source>
        <dbReference type="SAM" id="MobiDB-lite"/>
    </source>
</evidence>
<dbReference type="InterPro" id="IPR025069">
    <property type="entry name" value="Cpsf2_C"/>
</dbReference>
<dbReference type="SUPFAM" id="SSF56281">
    <property type="entry name" value="Metallo-hydrolase/oxidoreductase"/>
    <property type="match status" value="1"/>
</dbReference>
<evidence type="ECO:0000259" key="6">
    <source>
        <dbReference type="SMART" id="SM01027"/>
    </source>
</evidence>
<reference evidence="8" key="1">
    <citation type="submission" date="2016-03" db="EMBL/GenBank/DDBJ databases">
        <authorList>
            <person name="Devillers H."/>
        </authorList>
    </citation>
    <scope>NUCLEOTIDE SEQUENCE [LARGE SCALE GENOMIC DNA]</scope>
</reference>
<accession>A0A1G4KJ66</accession>
<dbReference type="Gene3D" id="3.60.15.10">
    <property type="entry name" value="Ribonuclease Z/Hydroxyacylglutathione hydrolase-like"/>
    <property type="match status" value="1"/>
</dbReference>
<organism evidence="7 8">
    <name type="scientific">Lachancea mirantina</name>
    <dbReference type="NCBI Taxonomy" id="1230905"/>
    <lineage>
        <taxon>Eukaryota</taxon>
        <taxon>Fungi</taxon>
        <taxon>Dikarya</taxon>
        <taxon>Ascomycota</taxon>
        <taxon>Saccharomycotina</taxon>
        <taxon>Saccharomycetes</taxon>
        <taxon>Saccharomycetales</taxon>
        <taxon>Saccharomycetaceae</taxon>
        <taxon>Lachancea</taxon>
    </lineage>
</organism>
<dbReference type="GO" id="GO:0006397">
    <property type="term" value="P:mRNA processing"/>
    <property type="evidence" value="ECO:0007669"/>
    <property type="project" value="UniProtKB-KW"/>
</dbReference>
<comment type="similarity">
    <text evidence="4">Belongs to the metallo-beta-lactamase superfamily. RNA-metabolizing metallo-beta-lactamase-like family. CPSF2/YSH1 subfamily.</text>
</comment>
<evidence type="ECO:0000256" key="2">
    <source>
        <dbReference type="ARBA" id="ARBA00022664"/>
    </source>
</evidence>
<keyword evidence="2 4" id="KW-0507">mRNA processing</keyword>
<dbReference type="EMBL" id="LT598468">
    <property type="protein sequence ID" value="SCV04493.1"/>
    <property type="molecule type" value="Genomic_DNA"/>
</dbReference>
<dbReference type="OrthoDB" id="64353at2759"/>
<gene>
    <name evidence="7" type="ORF">LAMI_0H16578G</name>
</gene>
<dbReference type="SMART" id="SM01027">
    <property type="entry name" value="Beta-Casp"/>
    <property type="match status" value="1"/>
</dbReference>
<keyword evidence="3 4" id="KW-0539">Nucleus</keyword>
<dbReference type="InterPro" id="IPR035639">
    <property type="entry name" value="CPSF2_MBL"/>
</dbReference>
<feature type="region of interest" description="Disordered" evidence="5">
    <location>
        <begin position="543"/>
        <end position="598"/>
    </location>
</feature>